<evidence type="ECO:0000313" key="3">
    <source>
        <dbReference type="EMBL" id="ROT46985.1"/>
    </source>
</evidence>
<evidence type="ECO:0000256" key="1">
    <source>
        <dbReference type="SAM" id="MobiDB-lite"/>
    </source>
</evidence>
<evidence type="ECO:0008006" key="5">
    <source>
        <dbReference type="Google" id="ProtNLM"/>
    </source>
</evidence>
<feature type="chain" id="PRO_5018156084" description="Leucine-rich repeat domain-containing protein" evidence="2">
    <location>
        <begin position="27"/>
        <end position="466"/>
    </location>
</feature>
<organism evidence="3 4">
    <name type="scientific">Candidatus Cardinium hertigii</name>
    <dbReference type="NCBI Taxonomy" id="247481"/>
    <lineage>
        <taxon>Bacteria</taxon>
        <taxon>Pseudomonadati</taxon>
        <taxon>Bacteroidota</taxon>
        <taxon>Cytophagia</taxon>
        <taxon>Cytophagales</taxon>
        <taxon>Amoebophilaceae</taxon>
        <taxon>Candidatus Cardinium</taxon>
    </lineage>
</organism>
<dbReference type="InterPro" id="IPR032675">
    <property type="entry name" value="LRR_dom_sf"/>
</dbReference>
<gene>
    <name evidence="3" type="ORF">EDM02_05425</name>
</gene>
<evidence type="ECO:0000313" key="4">
    <source>
        <dbReference type="Proteomes" id="UP000270927"/>
    </source>
</evidence>
<accession>A0A3N2QB16</accession>
<dbReference type="Proteomes" id="UP000270927">
    <property type="component" value="Unassembled WGS sequence"/>
</dbReference>
<reference evidence="3 4" key="1">
    <citation type="submission" date="2018-09" db="EMBL/GenBank/DDBJ databases">
        <title>Comparative Genomics of Wolbachia-Cardinium Dual Endosymbiosis in a Plant-Parasitic Nematode.</title>
        <authorList>
            <person name="Brown A.M.V."/>
            <person name="Wasala S.K."/>
            <person name="Howe D.K."/>
            <person name="Peetz A.B."/>
            <person name="Zasada I.A."/>
            <person name="Denver D.R."/>
        </authorList>
    </citation>
    <scope>NUCLEOTIDE SEQUENCE [LARGE SCALE GENOMIC DNA]</scope>
    <source>
        <strain evidence="3 4">Pp_1</strain>
    </source>
</reference>
<dbReference type="EMBL" id="RARA01000027">
    <property type="protein sequence ID" value="ROT46985.1"/>
    <property type="molecule type" value="Genomic_DNA"/>
</dbReference>
<proteinExistence type="predicted"/>
<evidence type="ECO:0000256" key="2">
    <source>
        <dbReference type="SAM" id="SignalP"/>
    </source>
</evidence>
<sequence>MNNYTYTHLTKWLLVAILLASCQSNKQQVGPSTSSSEAALSKKPKLNLDSDASTSKMQEQEEGFDLNTEKGFDLNKFAAFPEPTQQQIIRKLPAKVLLEKLLPRFAAVIQKAYYKKQPYLIQETISKEDMDLIKKVGITHIRYIGLEDKEKIYDLLHTLAKHLLPLLEQIELVNKDGGYITKIDLAGKREYYGEMSLLSKVAHLQGLNLSGCGIGRYGVNKLIKSNFNDLRQLNIEDNGIRDANVIAELLKKYQGLEMLNLADNGFRFSASEEAKAALAQLYKLKRLKINSQVHDYSAYRVFSEDSDTPMAYYFDEHDRRIEIGDQGQIDDSTIKILAQLPNLQSLYITCNPPGYQVSNSALDDLVTLTNLKKLRLCVDDMVNYDDKLPLMKLAKLRNLEYLWLDDSCNYLDSNTMQSLRTALPNTEIVDTEHDHDYDPDDLSEEDDYEIFYHYYRPKRMLTYYDK</sequence>
<feature type="signal peptide" evidence="2">
    <location>
        <begin position="1"/>
        <end position="26"/>
    </location>
</feature>
<dbReference type="SUPFAM" id="SSF52047">
    <property type="entry name" value="RNI-like"/>
    <property type="match status" value="1"/>
</dbReference>
<dbReference type="Gene3D" id="3.80.10.10">
    <property type="entry name" value="Ribonuclease Inhibitor"/>
    <property type="match status" value="2"/>
</dbReference>
<keyword evidence="2" id="KW-0732">Signal</keyword>
<name>A0A3N2QB16_9BACT</name>
<dbReference type="RefSeq" id="WP_123663662.1">
    <property type="nucleotide sequence ID" value="NZ_RARA01000027.1"/>
</dbReference>
<protein>
    <recommendedName>
        <fullName evidence="5">Leucine-rich repeat domain-containing protein</fullName>
    </recommendedName>
</protein>
<keyword evidence="4" id="KW-1185">Reference proteome</keyword>
<comment type="caution">
    <text evidence="3">The sequence shown here is derived from an EMBL/GenBank/DDBJ whole genome shotgun (WGS) entry which is preliminary data.</text>
</comment>
<feature type="region of interest" description="Disordered" evidence="1">
    <location>
        <begin position="30"/>
        <end position="62"/>
    </location>
</feature>
<dbReference type="AlphaFoldDB" id="A0A3N2QB16"/>